<dbReference type="SUPFAM" id="SSF102215">
    <property type="entry name" value="Creatininase"/>
    <property type="match status" value="1"/>
</dbReference>
<comment type="caution">
    <text evidence="6">The sequence shown here is derived from an EMBL/GenBank/DDBJ whole genome shotgun (WGS) entry which is preliminary data.</text>
</comment>
<evidence type="ECO:0000256" key="3">
    <source>
        <dbReference type="ARBA" id="ARBA00022801"/>
    </source>
</evidence>
<dbReference type="InterPro" id="IPR023871">
    <property type="entry name" value="MftE"/>
</dbReference>
<protein>
    <submittedName>
        <fullName evidence="6">Mycofactocin biosynthesis peptidyl-dipeptidase MftE</fullName>
    </submittedName>
</protein>
<keyword evidence="7" id="KW-1185">Reference proteome</keyword>
<evidence type="ECO:0000313" key="7">
    <source>
        <dbReference type="Proteomes" id="UP001237595"/>
    </source>
</evidence>
<dbReference type="PANTHER" id="PTHR35005:SF1">
    <property type="entry name" value="2-AMINO-5-FORMYLAMINO-6-RIBOSYLAMINOPYRIMIDIN-4(3H)-ONE 5'-MONOPHOSPHATE DEFORMYLASE"/>
    <property type="match status" value="1"/>
</dbReference>
<dbReference type="InterPro" id="IPR003785">
    <property type="entry name" value="Creatininase/forma_Hydrolase"/>
</dbReference>
<dbReference type="Gene3D" id="3.40.50.10310">
    <property type="entry name" value="Creatininase"/>
    <property type="match status" value="1"/>
</dbReference>
<keyword evidence="3" id="KW-0378">Hydrolase</keyword>
<keyword evidence="2" id="KW-0479">Metal-binding</keyword>
<gene>
    <name evidence="6" type="primary">mftE</name>
    <name evidence="6" type="ORF">QFW96_16205</name>
</gene>
<name>A0ABT6PQI2_9PSEU</name>
<accession>A0ABT6PQI2</accession>
<dbReference type="EMBL" id="JASAOF010000009">
    <property type="protein sequence ID" value="MDI2030172.1"/>
    <property type="molecule type" value="Genomic_DNA"/>
</dbReference>
<keyword evidence="4" id="KW-0862">Zinc</keyword>
<evidence type="ECO:0000313" key="6">
    <source>
        <dbReference type="EMBL" id="MDI2030172.1"/>
    </source>
</evidence>
<evidence type="ECO:0000256" key="1">
    <source>
        <dbReference type="ARBA" id="ARBA00001947"/>
    </source>
</evidence>
<evidence type="ECO:0000256" key="2">
    <source>
        <dbReference type="ARBA" id="ARBA00022723"/>
    </source>
</evidence>
<dbReference type="InterPro" id="IPR024087">
    <property type="entry name" value="Creatininase-like_sf"/>
</dbReference>
<dbReference type="Proteomes" id="UP001237595">
    <property type="component" value="Unassembled WGS sequence"/>
</dbReference>
<dbReference type="Pfam" id="PF02633">
    <property type="entry name" value="Creatininase"/>
    <property type="match status" value="1"/>
</dbReference>
<reference evidence="6 7" key="1">
    <citation type="submission" date="2023-04" db="EMBL/GenBank/DDBJ databases">
        <title>Draft genome sequence of Saccharopolyspora sp. TS4A08 isolated from sweet potato rhizospheric soil.</title>
        <authorList>
            <person name="Suksaard P."/>
            <person name="Duangmal K."/>
        </authorList>
    </citation>
    <scope>NUCLEOTIDE SEQUENCE [LARGE SCALE GENOMIC DNA]</scope>
    <source>
        <strain evidence="6 7">TS4A08</strain>
    </source>
</reference>
<proteinExistence type="inferred from homology"/>
<evidence type="ECO:0000256" key="4">
    <source>
        <dbReference type="ARBA" id="ARBA00022833"/>
    </source>
</evidence>
<dbReference type="NCBIfam" id="TIGR03964">
    <property type="entry name" value="mycofact_creat"/>
    <property type="match status" value="1"/>
</dbReference>
<comment type="similarity">
    <text evidence="5">Belongs to the creatininase superfamily.</text>
</comment>
<dbReference type="RefSeq" id="WP_281456484.1">
    <property type="nucleotide sequence ID" value="NZ_JASAOF010000009.1"/>
</dbReference>
<comment type="cofactor">
    <cofactor evidence="1">
        <name>Zn(2+)</name>
        <dbReference type="ChEBI" id="CHEBI:29105"/>
    </cofactor>
</comment>
<organism evidence="6 7">
    <name type="scientific">Saccharopolyspora ipomoeae</name>
    <dbReference type="NCBI Taxonomy" id="3042027"/>
    <lineage>
        <taxon>Bacteria</taxon>
        <taxon>Bacillati</taxon>
        <taxon>Actinomycetota</taxon>
        <taxon>Actinomycetes</taxon>
        <taxon>Pseudonocardiales</taxon>
        <taxon>Pseudonocardiaceae</taxon>
        <taxon>Saccharopolyspora</taxon>
    </lineage>
</organism>
<dbReference type="PANTHER" id="PTHR35005">
    <property type="entry name" value="3-DEHYDRO-SCYLLO-INOSOSE HYDROLASE"/>
    <property type="match status" value="1"/>
</dbReference>
<sequence length="237" mass="24550">MTGTTLADATWQQAGGDLLLVPVGSLEQHGPHLPLDTDTAIAVAVANGTAARLAEHGVTTWVAPALTLGSSGEHQHFAGTLSIGTEVLQHMVVELVRSARTWVPRVVLVNAHGGNARALTLAVTQLVREGHEVAWLPCRTEEVDLHAGCTETSLMLHLHPNSVRVELAEAGNTGPLAEILPAMIDGGVIAVSPNGVLGDPAGATAEQGRDLLEMMIADTVQAVLASEDGPPRKDAPG</sequence>
<evidence type="ECO:0000256" key="5">
    <source>
        <dbReference type="ARBA" id="ARBA00024029"/>
    </source>
</evidence>